<gene>
    <name evidence="2" type="ordered locus">ANT_26880</name>
</gene>
<feature type="transmembrane region" description="Helical" evidence="1">
    <location>
        <begin position="170"/>
        <end position="192"/>
    </location>
</feature>
<keyword evidence="1" id="KW-0472">Membrane</keyword>
<evidence type="ECO:0000313" key="3">
    <source>
        <dbReference type="Proteomes" id="UP000008922"/>
    </source>
</evidence>
<dbReference type="STRING" id="926569.ANT_26880"/>
<feature type="transmembrane region" description="Helical" evidence="1">
    <location>
        <begin position="86"/>
        <end position="108"/>
    </location>
</feature>
<feature type="transmembrane region" description="Helical" evidence="1">
    <location>
        <begin position="115"/>
        <end position="133"/>
    </location>
</feature>
<evidence type="ECO:0000256" key="1">
    <source>
        <dbReference type="SAM" id="Phobius"/>
    </source>
</evidence>
<keyword evidence="1" id="KW-1133">Transmembrane helix</keyword>
<dbReference type="AlphaFoldDB" id="E8N0G5"/>
<dbReference type="EMBL" id="AP012029">
    <property type="protein sequence ID" value="BAJ64714.1"/>
    <property type="molecule type" value="Genomic_DNA"/>
</dbReference>
<proteinExistence type="predicted"/>
<keyword evidence="3" id="KW-1185">Reference proteome</keyword>
<sequence>MPATLPLNDERSAARWVAVVVGVLIFLMAARTPLDSDLWWHLRAGEETLQSGKPVLTDIFSLTRYGTPWINHSWLGQVILAGLYRLGGYSALTVLVAGMAVLSLMLVYRQMSAPPLWRAFVVILAGLVCAPLWTARPQLFSLALFAVLFALLPALRAGRLSPFFVLPPLFAVWSNLHGGYALGFLLLGAVIAGQAVDRWLFPERACSWQSIARLAGAGGLAFLAVALNPNGIAMWKIPFQTVGVQVLQQAIPEWASPDFHDLTQQPFLWMLAGILLALGISRQRRTAEEMLPVLLFTALALMARRNFAPFALTAAPLLASTGWEALQNVFTPLSPALKRFSGESRPMRAKFRKIINLVSVAVLGFAAFLKAGLVSHPALVESLIRQHYPADAVAWIQTHPPQGNLFNEYAWGGYLLWRLPEHPVFVDGRTDLYGDSLLKEWLTIINAEEGWQSALEKWHIQWVLIAPDAPLARALKQAGWQTVYADEVAVIFEKP</sequence>
<dbReference type="eggNOG" id="COG1287">
    <property type="taxonomic scope" value="Bacteria"/>
</dbReference>
<feature type="transmembrane region" description="Helical" evidence="1">
    <location>
        <begin position="262"/>
        <end position="280"/>
    </location>
</feature>
<dbReference type="HOGENOM" id="CLU_033063_0_0_0"/>
<dbReference type="KEGG" id="atm:ANT_26880"/>
<organism evidence="2 3">
    <name type="scientific">Anaerolinea thermophila (strain DSM 14523 / JCM 11388 / NBRC 100420 / UNI-1)</name>
    <dbReference type="NCBI Taxonomy" id="926569"/>
    <lineage>
        <taxon>Bacteria</taxon>
        <taxon>Bacillati</taxon>
        <taxon>Chloroflexota</taxon>
        <taxon>Anaerolineae</taxon>
        <taxon>Anaerolineales</taxon>
        <taxon>Anaerolineaceae</taxon>
        <taxon>Anaerolinea</taxon>
    </lineage>
</organism>
<accession>E8N0G5</accession>
<protein>
    <submittedName>
        <fullName evidence="2">Hypothetical membrane protein</fullName>
    </submittedName>
</protein>
<name>E8N0G5_ANATU</name>
<reference evidence="2 3" key="1">
    <citation type="submission" date="2010-12" db="EMBL/GenBank/DDBJ databases">
        <title>Whole genome sequence of Anaerolinea thermophila UNI-1.</title>
        <authorList>
            <person name="Narita-Yamada S."/>
            <person name="Kishi E."/>
            <person name="Watanabe Y."/>
            <person name="Takasaki K."/>
            <person name="Ankai A."/>
            <person name="Oguchi A."/>
            <person name="Fukui S."/>
            <person name="Takahashi M."/>
            <person name="Yashiro I."/>
            <person name="Hosoyama A."/>
            <person name="Sekiguchi Y."/>
            <person name="Hanada S."/>
            <person name="Fujita N."/>
        </authorList>
    </citation>
    <scope>NUCLEOTIDE SEQUENCE [LARGE SCALE GENOMIC DNA]</scope>
    <source>
        <strain evidence="3">DSM 14523 / JCM 11388 / NBRC 100420 / UNI-1</strain>
    </source>
</reference>
<dbReference type="InParanoid" id="E8N0G5"/>
<feature type="transmembrane region" description="Helical" evidence="1">
    <location>
        <begin position="12"/>
        <end position="30"/>
    </location>
</feature>
<feature type="transmembrane region" description="Helical" evidence="1">
    <location>
        <begin position="354"/>
        <end position="373"/>
    </location>
</feature>
<evidence type="ECO:0000313" key="2">
    <source>
        <dbReference type="EMBL" id="BAJ64714.1"/>
    </source>
</evidence>
<keyword evidence="1" id="KW-0812">Transmembrane</keyword>
<dbReference type="OrthoDB" id="9786218at2"/>
<dbReference type="RefSeq" id="WP_013561066.1">
    <property type="nucleotide sequence ID" value="NC_014960.1"/>
</dbReference>
<dbReference type="Proteomes" id="UP000008922">
    <property type="component" value="Chromosome"/>
</dbReference>